<gene>
    <name evidence="3" type="ORF">QYE76_036577</name>
</gene>
<evidence type="ECO:0008006" key="5">
    <source>
        <dbReference type="Google" id="ProtNLM"/>
    </source>
</evidence>
<reference evidence="3" key="1">
    <citation type="submission" date="2023-07" db="EMBL/GenBank/DDBJ databases">
        <title>A chromosome-level genome assembly of Lolium multiflorum.</title>
        <authorList>
            <person name="Chen Y."/>
            <person name="Copetti D."/>
            <person name="Kolliker R."/>
            <person name="Studer B."/>
        </authorList>
    </citation>
    <scope>NUCLEOTIDE SEQUENCE</scope>
    <source>
        <strain evidence="3">02402/16</strain>
        <tissue evidence="3">Leaf</tissue>
    </source>
</reference>
<keyword evidence="1" id="KW-0862">Zinc</keyword>
<evidence type="ECO:0000313" key="3">
    <source>
        <dbReference type="EMBL" id="KAK1612904.1"/>
    </source>
</evidence>
<feature type="compositionally biased region" description="Low complexity" evidence="2">
    <location>
        <begin position="122"/>
        <end position="139"/>
    </location>
</feature>
<dbReference type="Proteomes" id="UP001231189">
    <property type="component" value="Unassembled WGS sequence"/>
</dbReference>
<comment type="caution">
    <text evidence="3">The sequence shown here is derived from an EMBL/GenBank/DDBJ whole genome shotgun (WGS) entry which is preliminary data.</text>
</comment>
<feature type="region of interest" description="Disordered" evidence="2">
    <location>
        <begin position="397"/>
        <end position="428"/>
    </location>
</feature>
<proteinExistence type="predicted"/>
<feature type="region of interest" description="Disordered" evidence="2">
    <location>
        <begin position="1"/>
        <end position="166"/>
    </location>
</feature>
<dbReference type="GO" id="GO:0046872">
    <property type="term" value="F:metal ion binding"/>
    <property type="evidence" value="ECO:0007669"/>
    <property type="project" value="UniProtKB-KW"/>
</dbReference>
<keyword evidence="4" id="KW-1185">Reference proteome</keyword>
<evidence type="ECO:0000256" key="1">
    <source>
        <dbReference type="PIRSR" id="PIRSR605019-1"/>
    </source>
</evidence>
<protein>
    <recommendedName>
        <fullName evidence="5">DNA-3-methyladenine glycosylase I</fullName>
    </recommendedName>
</protein>
<accession>A0AAD8VN78</accession>
<feature type="binding site" evidence="1">
    <location>
        <position position="368"/>
    </location>
    <ligand>
        <name>Zn(2+)</name>
        <dbReference type="ChEBI" id="CHEBI:29105"/>
    </ligand>
</feature>
<evidence type="ECO:0000313" key="4">
    <source>
        <dbReference type="Proteomes" id="UP001231189"/>
    </source>
</evidence>
<dbReference type="SUPFAM" id="SSF48150">
    <property type="entry name" value="DNA-glycosylase"/>
    <property type="match status" value="1"/>
</dbReference>
<feature type="binding site" evidence="1">
    <location>
        <position position="210"/>
    </location>
    <ligand>
        <name>Zn(2+)</name>
        <dbReference type="ChEBI" id="CHEBI:29105"/>
    </ligand>
</feature>
<feature type="binding site" evidence="1">
    <location>
        <position position="195"/>
    </location>
    <ligand>
        <name>Zn(2+)</name>
        <dbReference type="ChEBI" id="CHEBI:29105"/>
    </ligand>
</feature>
<name>A0AAD8VN78_LOLMU</name>
<dbReference type="GO" id="GO:0008725">
    <property type="term" value="F:DNA-3-methyladenine glycosylase activity"/>
    <property type="evidence" value="ECO:0007669"/>
    <property type="project" value="InterPro"/>
</dbReference>
<dbReference type="EMBL" id="JAUUTY010000007">
    <property type="protein sequence ID" value="KAK1612904.1"/>
    <property type="molecule type" value="Genomic_DNA"/>
</dbReference>
<feature type="compositionally biased region" description="Basic and acidic residues" evidence="2">
    <location>
        <begin position="59"/>
        <end position="72"/>
    </location>
</feature>
<dbReference type="AlphaFoldDB" id="A0AAD8VN78"/>
<organism evidence="3 4">
    <name type="scientific">Lolium multiflorum</name>
    <name type="common">Italian ryegrass</name>
    <name type="synonym">Lolium perenne subsp. multiflorum</name>
    <dbReference type="NCBI Taxonomy" id="4521"/>
    <lineage>
        <taxon>Eukaryota</taxon>
        <taxon>Viridiplantae</taxon>
        <taxon>Streptophyta</taxon>
        <taxon>Embryophyta</taxon>
        <taxon>Tracheophyta</taxon>
        <taxon>Spermatophyta</taxon>
        <taxon>Magnoliopsida</taxon>
        <taxon>Liliopsida</taxon>
        <taxon>Poales</taxon>
        <taxon>Poaceae</taxon>
        <taxon>BOP clade</taxon>
        <taxon>Pooideae</taxon>
        <taxon>Poodae</taxon>
        <taxon>Poeae</taxon>
        <taxon>Poeae Chloroplast Group 2 (Poeae type)</taxon>
        <taxon>Loliodinae</taxon>
        <taxon>Loliinae</taxon>
        <taxon>Lolium</taxon>
    </lineage>
</organism>
<evidence type="ECO:0000256" key="2">
    <source>
        <dbReference type="SAM" id="MobiDB-lite"/>
    </source>
</evidence>
<dbReference type="PANTHER" id="PTHR31116:SF5">
    <property type="entry name" value="OS06G0649800 PROTEIN"/>
    <property type="match status" value="1"/>
</dbReference>
<sequence length="428" mass="46162">MASMAGAPRVRSLNIAAPEADARPVLVPGGNKAPAAARKPSPKPLRKAAAEKPPVVAAAKEEEVVEGLKKDTPAANLGARKGSPPLTAAAAGADGGARKGSSPLPSPRRTPPRKLHDVPAPAHLNASLSASCSSDASVESLRRGRASGGTTERSWSRPAAPKRGKAAGKVLAKDADDAEVIAPVTPEAVQGKRRCAWVTPTSDPYYVTFHDEEWGVPVHDDRRLFELLVLSGALAELSWSEILKRRQNFREIFMDFDPVAVSKVNEKKLVASGSIANCLLSEQKLRAGLENARQIVKIADEFGSFSQYCWGFLNHKPIISKFRYPRQVPVKSPKADTISKDMVRRGFRGVGPTVVYSFMQAAGLTNDHLVSCFRFKECDAPPTLCISGTDRVNTELDQSKDELRKKSRGEEMTAKEDLSRAIDTLTIS</sequence>
<dbReference type="InterPro" id="IPR005019">
    <property type="entry name" value="Adenine_glyco"/>
</dbReference>
<dbReference type="Gene3D" id="1.10.340.30">
    <property type="entry name" value="Hypothetical protein, domain 2"/>
    <property type="match status" value="1"/>
</dbReference>
<feature type="compositionally biased region" description="Basic and acidic residues" evidence="2">
    <location>
        <begin position="397"/>
        <end position="420"/>
    </location>
</feature>
<keyword evidence="1" id="KW-0479">Metal-binding</keyword>
<dbReference type="InterPro" id="IPR011257">
    <property type="entry name" value="DNA_glycosylase"/>
</dbReference>
<dbReference type="GO" id="GO:0006284">
    <property type="term" value="P:base-excision repair"/>
    <property type="evidence" value="ECO:0007669"/>
    <property type="project" value="InterPro"/>
</dbReference>
<feature type="binding site" evidence="1">
    <location>
        <position position="372"/>
    </location>
    <ligand>
        <name>Zn(2+)</name>
        <dbReference type="ChEBI" id="CHEBI:29105"/>
    </ligand>
</feature>
<dbReference type="Pfam" id="PF03352">
    <property type="entry name" value="Adenine_glyco"/>
    <property type="match status" value="1"/>
</dbReference>
<dbReference type="PANTHER" id="PTHR31116">
    <property type="entry name" value="OS04G0501200 PROTEIN"/>
    <property type="match status" value="1"/>
</dbReference>